<evidence type="ECO:0000256" key="1">
    <source>
        <dbReference type="SAM" id="Phobius"/>
    </source>
</evidence>
<feature type="transmembrane region" description="Helical" evidence="1">
    <location>
        <begin position="6"/>
        <end position="28"/>
    </location>
</feature>
<evidence type="ECO:0000313" key="3">
    <source>
        <dbReference type="Proteomes" id="UP001331761"/>
    </source>
</evidence>
<dbReference type="Proteomes" id="UP001331761">
    <property type="component" value="Unassembled WGS sequence"/>
</dbReference>
<sequence length="50" mass="5708">MIPFWLMVYGMLNVVYNAVGIIFTLVRFKKGRATTIRDCVLGVMTAVWLV</sequence>
<accession>A0AAN8FAW6</accession>
<gene>
    <name evidence="2" type="ORF">GCK32_022176</name>
</gene>
<proteinExistence type="predicted"/>
<keyword evidence="1" id="KW-0472">Membrane</keyword>
<feature type="non-terminal residue" evidence="2">
    <location>
        <position position="50"/>
    </location>
</feature>
<keyword evidence="1" id="KW-0812">Transmembrane</keyword>
<dbReference type="EMBL" id="WIXE01024340">
    <property type="protein sequence ID" value="KAK5965695.1"/>
    <property type="molecule type" value="Genomic_DNA"/>
</dbReference>
<keyword evidence="1" id="KW-1133">Transmembrane helix</keyword>
<organism evidence="2 3">
    <name type="scientific">Trichostrongylus colubriformis</name>
    <name type="common">Black scour worm</name>
    <dbReference type="NCBI Taxonomy" id="6319"/>
    <lineage>
        <taxon>Eukaryota</taxon>
        <taxon>Metazoa</taxon>
        <taxon>Ecdysozoa</taxon>
        <taxon>Nematoda</taxon>
        <taxon>Chromadorea</taxon>
        <taxon>Rhabditida</taxon>
        <taxon>Rhabditina</taxon>
        <taxon>Rhabditomorpha</taxon>
        <taxon>Strongyloidea</taxon>
        <taxon>Trichostrongylidae</taxon>
        <taxon>Trichostrongylus</taxon>
    </lineage>
</organism>
<name>A0AAN8FAW6_TRICO</name>
<protein>
    <submittedName>
        <fullName evidence="2">Uncharacterized protein</fullName>
    </submittedName>
</protein>
<dbReference type="AlphaFoldDB" id="A0AAN8FAW6"/>
<comment type="caution">
    <text evidence="2">The sequence shown here is derived from an EMBL/GenBank/DDBJ whole genome shotgun (WGS) entry which is preliminary data.</text>
</comment>
<keyword evidence="3" id="KW-1185">Reference proteome</keyword>
<evidence type="ECO:0000313" key="2">
    <source>
        <dbReference type="EMBL" id="KAK5965695.1"/>
    </source>
</evidence>
<reference evidence="2 3" key="1">
    <citation type="submission" date="2019-10" db="EMBL/GenBank/DDBJ databases">
        <title>Assembly and Annotation for the nematode Trichostrongylus colubriformis.</title>
        <authorList>
            <person name="Martin J."/>
        </authorList>
    </citation>
    <scope>NUCLEOTIDE SEQUENCE [LARGE SCALE GENOMIC DNA]</scope>
    <source>
        <strain evidence="2">G859</strain>
        <tissue evidence="2">Whole worm</tissue>
    </source>
</reference>